<keyword evidence="2" id="KW-0012">Acyltransferase</keyword>
<gene>
    <name evidence="4" type="ORF">SAMN05421512_11643</name>
</gene>
<dbReference type="EMBL" id="OBML01000016">
    <property type="protein sequence ID" value="SOC26481.1"/>
    <property type="molecule type" value="Genomic_DNA"/>
</dbReference>
<dbReference type="Pfam" id="PF00583">
    <property type="entry name" value="Acetyltransf_1"/>
    <property type="match status" value="1"/>
</dbReference>
<keyword evidence="1 4" id="KW-0808">Transferase</keyword>
<reference evidence="4 5" key="1">
    <citation type="submission" date="2017-08" db="EMBL/GenBank/DDBJ databases">
        <authorList>
            <person name="de Groot N.N."/>
        </authorList>
    </citation>
    <scope>NUCLEOTIDE SEQUENCE [LARGE SCALE GENOMIC DNA]</scope>
    <source>
        <strain evidence="4 5">USBA 352</strain>
    </source>
</reference>
<dbReference type="GO" id="GO:0016747">
    <property type="term" value="F:acyltransferase activity, transferring groups other than amino-acyl groups"/>
    <property type="evidence" value="ECO:0007669"/>
    <property type="project" value="InterPro"/>
</dbReference>
<keyword evidence="5" id="KW-1185">Reference proteome</keyword>
<dbReference type="PANTHER" id="PTHR43420">
    <property type="entry name" value="ACETYLTRANSFERASE"/>
    <property type="match status" value="1"/>
</dbReference>
<proteinExistence type="predicted"/>
<feature type="domain" description="N-acetyltransferase" evidence="3">
    <location>
        <begin position="128"/>
        <end position="276"/>
    </location>
</feature>
<evidence type="ECO:0000256" key="1">
    <source>
        <dbReference type="ARBA" id="ARBA00022679"/>
    </source>
</evidence>
<accession>A0A285TW75</accession>
<name>A0A285TW75_9HYPH</name>
<protein>
    <submittedName>
        <fullName evidence="4">Acetyltransferase (GNAT) family protein</fullName>
    </submittedName>
</protein>
<dbReference type="RefSeq" id="WP_176522178.1">
    <property type="nucleotide sequence ID" value="NZ_OBML01000016.1"/>
</dbReference>
<evidence type="ECO:0000313" key="4">
    <source>
        <dbReference type="EMBL" id="SOC26481.1"/>
    </source>
</evidence>
<dbReference type="PROSITE" id="PS51186">
    <property type="entry name" value="GNAT"/>
    <property type="match status" value="1"/>
</dbReference>
<dbReference type="SUPFAM" id="SSF55729">
    <property type="entry name" value="Acyl-CoA N-acyltransferases (Nat)"/>
    <property type="match status" value="1"/>
</dbReference>
<evidence type="ECO:0000259" key="3">
    <source>
        <dbReference type="PROSITE" id="PS51186"/>
    </source>
</evidence>
<dbReference type="CDD" id="cd04301">
    <property type="entry name" value="NAT_SF"/>
    <property type="match status" value="1"/>
</dbReference>
<sequence>MPDDAPSLDLATLKALEEANLNGFPSERSVVDGAWLARLSPGNPARRVNSLNVMDPLDGRDARQRLAEMQVLFARNGVPFHLRHTPLTPPELVEIADTEGWTRTGETDVWVLEQTDLTAGAIAADGSDGIRPVDLETFITAFGTIGGTREEAVTILALQRLAEALGRVAVKRLTFLAEDEEGAPLGVVLAVAERGMLGIYDLAVRPDARRQGLGARLVTRCLAEGAARGCRLAWLQVTAENAVARALYRRIGFRPGYGYHYRLPQEAAGMVSKTLQQRPETERGTG</sequence>
<organism evidence="4 5">
    <name type="scientific">Stappia indica</name>
    <dbReference type="NCBI Taxonomy" id="538381"/>
    <lineage>
        <taxon>Bacteria</taxon>
        <taxon>Pseudomonadati</taxon>
        <taxon>Pseudomonadota</taxon>
        <taxon>Alphaproteobacteria</taxon>
        <taxon>Hyphomicrobiales</taxon>
        <taxon>Stappiaceae</taxon>
        <taxon>Stappia</taxon>
    </lineage>
</organism>
<dbReference type="InterPro" id="IPR000182">
    <property type="entry name" value="GNAT_dom"/>
</dbReference>
<dbReference type="AlphaFoldDB" id="A0A285TW75"/>
<dbReference type="STRING" id="538381.GCA_001696535_04075"/>
<evidence type="ECO:0000256" key="2">
    <source>
        <dbReference type="ARBA" id="ARBA00023315"/>
    </source>
</evidence>
<dbReference type="InterPro" id="IPR050680">
    <property type="entry name" value="YpeA/RimI_acetyltransf"/>
</dbReference>
<dbReference type="Proteomes" id="UP000219331">
    <property type="component" value="Unassembled WGS sequence"/>
</dbReference>
<evidence type="ECO:0000313" key="5">
    <source>
        <dbReference type="Proteomes" id="UP000219331"/>
    </source>
</evidence>
<dbReference type="InterPro" id="IPR016181">
    <property type="entry name" value="Acyl_CoA_acyltransferase"/>
</dbReference>
<dbReference type="Gene3D" id="3.40.630.30">
    <property type="match status" value="1"/>
</dbReference>